<evidence type="ECO:0000259" key="3">
    <source>
        <dbReference type="PROSITE" id="PS50234"/>
    </source>
</evidence>
<dbReference type="InterPro" id="IPR036465">
    <property type="entry name" value="vWFA_dom_sf"/>
</dbReference>
<keyword evidence="5" id="KW-1185">Reference proteome</keyword>
<dbReference type="SMART" id="SM00327">
    <property type="entry name" value="VWA"/>
    <property type="match status" value="1"/>
</dbReference>
<evidence type="ECO:0000256" key="2">
    <source>
        <dbReference type="SAM" id="Phobius"/>
    </source>
</evidence>
<feature type="compositionally biased region" description="Low complexity" evidence="1">
    <location>
        <begin position="53"/>
        <end position="66"/>
    </location>
</feature>
<comment type="caution">
    <text evidence="4">The sequence shown here is derived from an EMBL/GenBank/DDBJ whole genome shotgun (WGS) entry which is preliminary data.</text>
</comment>
<keyword evidence="2" id="KW-1133">Transmembrane helix</keyword>
<dbReference type="EMBL" id="JBHTIM010000001">
    <property type="protein sequence ID" value="MFD0779678.1"/>
    <property type="molecule type" value="Genomic_DNA"/>
</dbReference>
<accession>A0ABW2ZMC5</accession>
<name>A0ABW2ZMC5_9MICO</name>
<evidence type="ECO:0000256" key="1">
    <source>
        <dbReference type="SAM" id="MobiDB-lite"/>
    </source>
</evidence>
<sequence>MIEQGIGVRRHVRGQRRPAVRLRAFAASVGIAALVVGLLGAGGVASATAADAVPSSEGGSELSGASTPSPSATIEVSDASDDATAPEAAPAAGTAAIQDSADAESESGTPATDAESRTLTVEPVAPDVAPLSIPNPGPGNVVISVKVAGDRIGGTEITGTGLAGVHLRLGPSAGNTASWQSYTWATCVSDVDGDCNFVIPVKTSGSTDANGMRTDADPWVHQISAPTGWRLNTSLRTGHGNGTSAPNTNVPYRFQVDQTLQAGRAYRSTDSPSFMRTDPGDVQDLATSSGVWQIPRVNPGAPLQCGADYGVLIDLSSSIGSQLPAAIDAVDTFVDALRGTPSRVGLFSFDRFSPASEGGESATLRSVRTQAEANVVKNMYDDWEIGSGTNWDAGLHRVATAPVDYDVVIVLTDGNPTAYGTTANNRVNGWNGLRDIEAGVLSSNLIKSKGTRVVTIGVGAGASGLSELNLQAISGPVRNSDYFQVGNYNQAATTLASIAKGNCEGSIDVVKRVIAPDAVIPSNPTKTDLDAVSTPVPGWQVNGVSTGAGVSFGTPAGPWTTDGAGGATIPLLFPTPRATGPVTWTETQQSGYSVQPVRADASAPPRNAVCVNTETGNPVSVSDAGTIATPGVSLPVAVNTAIECTIYNRPATASISVTKKWVVDGEVFEHGAQPTDLTARLRLTGPGAAGATDQPWGTARDGYLIGQTVTVSETVGLGAMAGCTSSAAITSINAVTTNIVLGAGGNPIALTHPENTATVTNTVTCEQELTLVKEVSAGTEPTDSWTLSASGPSDALPGPIGRHSEANAVSAPVSPAVAYSLSESGGPATYVQTDAWQCVRTSDGATPVPVDAGNVRVPAGIDVTCTVTNATATITLIKRVRGDGAGVPGDWHLTATPAGGLDLDPLTVEGQGGIQTPNTVEVRPGHTYTLSEALADPTSPLAYRLWRLQVRDTDGSWTTLTDAQIVAPPAGETAVYRFVNEAIPAIALPLTGGAATDLFVIAGGGIVAVAMLGLVLVWRRRRAMA</sequence>
<dbReference type="CDD" id="cd00198">
    <property type="entry name" value="vWFA"/>
    <property type="match status" value="1"/>
</dbReference>
<evidence type="ECO:0000313" key="4">
    <source>
        <dbReference type="EMBL" id="MFD0779678.1"/>
    </source>
</evidence>
<feature type="transmembrane region" description="Helical" evidence="2">
    <location>
        <begin position="998"/>
        <end position="1018"/>
    </location>
</feature>
<keyword evidence="2" id="KW-0812">Transmembrane</keyword>
<dbReference type="PROSITE" id="PS50234">
    <property type="entry name" value="VWFA"/>
    <property type="match status" value="1"/>
</dbReference>
<dbReference type="Gene3D" id="3.40.50.410">
    <property type="entry name" value="von Willebrand factor, type A domain"/>
    <property type="match status" value="1"/>
</dbReference>
<dbReference type="Proteomes" id="UP001597042">
    <property type="component" value="Unassembled WGS sequence"/>
</dbReference>
<keyword evidence="2" id="KW-0472">Membrane</keyword>
<dbReference type="InterPro" id="IPR048834">
    <property type="entry name" value="SpaA_pre-album"/>
</dbReference>
<protein>
    <submittedName>
        <fullName evidence="4">LPXTG cell wall anchor domain-containing protein</fullName>
    </submittedName>
</protein>
<feature type="region of interest" description="Disordered" evidence="1">
    <location>
        <begin position="53"/>
        <end position="119"/>
    </location>
</feature>
<proteinExistence type="predicted"/>
<organism evidence="4 5">
    <name type="scientific">Microbacterium koreense</name>
    <dbReference type="NCBI Taxonomy" id="323761"/>
    <lineage>
        <taxon>Bacteria</taxon>
        <taxon>Bacillati</taxon>
        <taxon>Actinomycetota</taxon>
        <taxon>Actinomycetes</taxon>
        <taxon>Micrococcales</taxon>
        <taxon>Microbacteriaceae</taxon>
        <taxon>Microbacterium</taxon>
    </lineage>
</organism>
<gene>
    <name evidence="4" type="ORF">ACFQZV_00005</name>
</gene>
<dbReference type="NCBIfam" id="TIGR01167">
    <property type="entry name" value="LPXTG_anchor"/>
    <property type="match status" value="1"/>
</dbReference>
<feature type="transmembrane region" description="Helical" evidence="2">
    <location>
        <begin position="20"/>
        <end position="45"/>
    </location>
</feature>
<feature type="domain" description="VWFA" evidence="3">
    <location>
        <begin position="308"/>
        <end position="498"/>
    </location>
</feature>
<dbReference type="Pfam" id="PF20674">
    <property type="entry name" value="SpaA_3"/>
    <property type="match status" value="2"/>
</dbReference>
<dbReference type="RefSeq" id="WP_378752254.1">
    <property type="nucleotide sequence ID" value="NZ_JBHSSV010000009.1"/>
</dbReference>
<reference evidence="5" key="1">
    <citation type="journal article" date="2019" name="Int. J. Syst. Evol. Microbiol.">
        <title>The Global Catalogue of Microorganisms (GCM) 10K type strain sequencing project: providing services to taxonomists for standard genome sequencing and annotation.</title>
        <authorList>
            <consortium name="The Broad Institute Genomics Platform"/>
            <consortium name="The Broad Institute Genome Sequencing Center for Infectious Disease"/>
            <person name="Wu L."/>
            <person name="Ma J."/>
        </authorList>
    </citation>
    <scope>NUCLEOTIDE SEQUENCE [LARGE SCALE GENOMIC DNA]</scope>
    <source>
        <strain evidence="5">CCUG 50754</strain>
    </source>
</reference>
<dbReference type="SUPFAM" id="SSF53300">
    <property type="entry name" value="vWA-like"/>
    <property type="match status" value="1"/>
</dbReference>
<evidence type="ECO:0000313" key="5">
    <source>
        <dbReference type="Proteomes" id="UP001597042"/>
    </source>
</evidence>
<feature type="compositionally biased region" description="Low complexity" evidence="1">
    <location>
        <begin position="82"/>
        <end position="96"/>
    </location>
</feature>
<dbReference type="InterPro" id="IPR002035">
    <property type="entry name" value="VWF_A"/>
</dbReference>